<evidence type="ECO:0000313" key="2">
    <source>
        <dbReference type="Proteomes" id="UP000199074"/>
    </source>
</evidence>
<organism evidence="1 2">
    <name type="scientific">Devosia crocina</name>
    <dbReference type="NCBI Taxonomy" id="429728"/>
    <lineage>
        <taxon>Bacteria</taxon>
        <taxon>Pseudomonadati</taxon>
        <taxon>Pseudomonadota</taxon>
        <taxon>Alphaproteobacteria</taxon>
        <taxon>Hyphomicrobiales</taxon>
        <taxon>Devosiaceae</taxon>
        <taxon>Devosia</taxon>
    </lineage>
</organism>
<name>A0A1I7NC64_9HYPH</name>
<sequence length="747" mass="79205">MARTLIGQLILRMQQNVTPEANKVTAALKGIETASANLDRKRPQWGSKFDQQLQRLKVSPAEHAAIVASWDKLLSAIDGKTGRDRREGKAAWQTGVIAHLASMRTEIDKTEQRARVLNDSLRGINRFGGYLVGGTTAYVGYRATHGGVNAAFEQQRQQANAYFAGLPEEDRNRIKAASEELSAQYGIFSADMYEVLKEASLSMPNTDIALEAGDTMARLFVALEAMFGRSEAISGLYDLNKMADNAELNLTAEQYTRVMDQYLRAQQVLGKDLSPGDMKRAVQYARIAGKTLSENYLMTWLPIIAAETSGSDAGTQVRANFDQFIVGRASKQAQAKMAEWGIMEGGELVGTDLYGENQLLWANEILLPRLRDAGIDTDNMMELGRAIGQLTQNRQSSDLLARALISIEQYSRYAYERFPEAKGLASADEIRDMDPFAATTGMVNSLKNFAAAMGEHVVPVIIPAMNAFAGGVEELAQKVRDAEGWEVGLAALGVAVGGIGAVGVGKVGLAWLTAGPSLQAAATMLQSAAASLGGTAPTGAGNKPTGGKSAVTPVGSANPLMMLAPWLADYAGTMAFDRIAGEGATAQSREVTNGALERTIQRINQLLFAAPAGPDFASNPLAPNAAAYQAEIDKLNAEIADWGPEPALLDRLASLEAKLSGGGGGIGTGVDTSEVAAAGQKADEAALKLGALNATLRPVVDVNPITRLIGLLERAVSLQRQLGAGPTGGGDLDTRIRASFSDYGVSP</sequence>
<dbReference type="STRING" id="429728.SAMN05216456_1586"/>
<proteinExistence type="predicted"/>
<dbReference type="EMBL" id="FPCK01000001">
    <property type="protein sequence ID" value="SFV32252.1"/>
    <property type="molecule type" value="Genomic_DNA"/>
</dbReference>
<dbReference type="Proteomes" id="UP000199074">
    <property type="component" value="Unassembled WGS sequence"/>
</dbReference>
<dbReference type="AlphaFoldDB" id="A0A1I7NC64"/>
<reference evidence="1 2" key="1">
    <citation type="submission" date="2016-10" db="EMBL/GenBank/DDBJ databases">
        <authorList>
            <person name="de Groot N.N."/>
        </authorList>
    </citation>
    <scope>NUCLEOTIDE SEQUENCE [LARGE SCALE GENOMIC DNA]</scope>
    <source>
        <strain evidence="1 2">IPL20</strain>
    </source>
</reference>
<accession>A0A1I7NC64</accession>
<keyword evidence="2" id="KW-1185">Reference proteome</keyword>
<gene>
    <name evidence="1" type="ORF">SAMN05216456_1586</name>
</gene>
<protein>
    <recommendedName>
        <fullName evidence="3">Phage-related minor tail protein</fullName>
    </recommendedName>
</protein>
<evidence type="ECO:0000313" key="1">
    <source>
        <dbReference type="EMBL" id="SFV32252.1"/>
    </source>
</evidence>
<evidence type="ECO:0008006" key="3">
    <source>
        <dbReference type="Google" id="ProtNLM"/>
    </source>
</evidence>